<keyword evidence="1" id="KW-0812">Transmembrane</keyword>
<feature type="transmembrane region" description="Helical" evidence="1">
    <location>
        <begin position="195"/>
        <end position="218"/>
    </location>
</feature>
<accession>A0A2V5HH80</accession>
<evidence type="ECO:0000256" key="1">
    <source>
        <dbReference type="SAM" id="Phobius"/>
    </source>
</evidence>
<keyword evidence="3" id="KW-1185">Reference proteome</keyword>
<dbReference type="OMA" id="PHFGTLC"/>
<gene>
    <name evidence="2" type="ORF">BO99DRAFT_153653</name>
</gene>
<keyword evidence="1" id="KW-0472">Membrane</keyword>
<feature type="transmembrane region" description="Helical" evidence="1">
    <location>
        <begin position="120"/>
        <end position="142"/>
    </location>
</feature>
<dbReference type="Proteomes" id="UP000249829">
    <property type="component" value="Unassembled WGS sequence"/>
</dbReference>
<sequence>MDSASSTVAASFTSTSHASLEAESKFLTRTRLLRLIRLGLAILIFCVAIPTIACEAVALHHYRQTSRYSQVWLYLWPLNLDLRPAKALLACGSVIAFQTLIYIISALLPSPHSHIRRLNLLAAVTALSGFITALVGFVFVIYRPGAEGRNGFHDTETLHSWTCKWKTSSGSSSSSSSSNVPAHFARDCAVTHASFVLLGVLIGLEIVMGVVATAGLWLERNVSRQRVTEKPSLEMVGMVDTKVDRYPGT</sequence>
<feature type="transmembrane region" description="Helical" evidence="1">
    <location>
        <begin position="87"/>
        <end position="108"/>
    </location>
</feature>
<keyword evidence="1" id="KW-1133">Transmembrane helix</keyword>
<feature type="transmembrane region" description="Helical" evidence="1">
    <location>
        <begin position="35"/>
        <end position="59"/>
    </location>
</feature>
<evidence type="ECO:0000313" key="3">
    <source>
        <dbReference type="Proteomes" id="UP000249829"/>
    </source>
</evidence>
<proteinExistence type="predicted"/>
<name>A0A2V5HH80_ASPV1</name>
<dbReference type="AlphaFoldDB" id="A0A2V5HH80"/>
<evidence type="ECO:0000313" key="2">
    <source>
        <dbReference type="EMBL" id="PYI23799.1"/>
    </source>
</evidence>
<protein>
    <submittedName>
        <fullName evidence="2">Uncharacterized protein</fullName>
    </submittedName>
</protein>
<reference evidence="2 3" key="1">
    <citation type="submission" date="2018-02" db="EMBL/GenBank/DDBJ databases">
        <title>The genomes of Aspergillus section Nigri reveals drivers in fungal speciation.</title>
        <authorList>
            <consortium name="DOE Joint Genome Institute"/>
            <person name="Vesth T.C."/>
            <person name="Nybo J."/>
            <person name="Theobald S."/>
            <person name="Brandl J."/>
            <person name="Frisvad J.C."/>
            <person name="Nielsen K.F."/>
            <person name="Lyhne E.K."/>
            <person name="Kogle M.E."/>
            <person name="Kuo A."/>
            <person name="Riley R."/>
            <person name="Clum A."/>
            <person name="Nolan M."/>
            <person name="Lipzen A."/>
            <person name="Salamov A."/>
            <person name="Henrissat B."/>
            <person name="Wiebenga A."/>
            <person name="De vries R.P."/>
            <person name="Grigoriev I.V."/>
            <person name="Mortensen U.H."/>
            <person name="Andersen M.R."/>
            <person name="Baker S.E."/>
        </authorList>
    </citation>
    <scope>NUCLEOTIDE SEQUENCE [LARGE SCALE GENOMIC DNA]</scope>
    <source>
        <strain evidence="2 3">CBS 115571</strain>
    </source>
</reference>
<organism evidence="2 3">
    <name type="scientific">Aspergillus violaceofuscus (strain CBS 115571)</name>
    <dbReference type="NCBI Taxonomy" id="1450538"/>
    <lineage>
        <taxon>Eukaryota</taxon>
        <taxon>Fungi</taxon>
        <taxon>Dikarya</taxon>
        <taxon>Ascomycota</taxon>
        <taxon>Pezizomycotina</taxon>
        <taxon>Eurotiomycetes</taxon>
        <taxon>Eurotiomycetidae</taxon>
        <taxon>Eurotiales</taxon>
        <taxon>Aspergillaceae</taxon>
        <taxon>Aspergillus</taxon>
    </lineage>
</organism>
<dbReference type="EMBL" id="KZ825104">
    <property type="protein sequence ID" value="PYI23799.1"/>
    <property type="molecule type" value="Genomic_DNA"/>
</dbReference>